<sequence length="464" mass="52785">MEEHTLISALQTDLTSSRISVIGVIVFAERPKATPTKYATTVATKRYVFNFTICDENQDSINVSCWGTVDYVTPLSDLCFIGAHVKISNPRVVVSEMKNMGFLPEVTSEHQLHLDLQYSSSIATYGDDYDYTITNALENSFHTPPTLRDPSKKVSIRDLLDPKRSEGDFVILTAVVAEVGPILDFKVNDRKTRRQEVKFVDQSDKEMFITLVLWDSVFQVFTTEWKPFATVMQLTNVKLQIDKNTNRKFLATTSRTILTIDPNTEEGYQLANYATELNPDELMNVFLQQIQPEQFFRNKAIKQGNVAALGDFISRISPGGREQAVLHHVMIMTFNLDRAISVKCGHCGRRSGFLDLDFKSVPMCVNETCRHKESNDQFYFDFNISIGDSTGSMKWLRITGDFAVQILGQVTPELFISMSDGDKMELMNRFWFEFYEIGIQIEHRANGTKNLNVIHLEPVIFAKP</sequence>
<comment type="similarity">
    <text evidence="3">Belongs to the MEIOB family.</text>
</comment>
<dbReference type="InterPro" id="IPR052469">
    <property type="entry name" value="MEIOB"/>
</dbReference>
<evidence type="ECO:0000256" key="1">
    <source>
        <dbReference type="ARBA" id="ARBA00023125"/>
    </source>
</evidence>
<feature type="domain" description="MEIOB-like N-terminal" evidence="4">
    <location>
        <begin position="6"/>
        <end position="144"/>
    </location>
</feature>
<dbReference type="Pfam" id="PF24903">
    <property type="entry name" value="OB_MEIOB_N"/>
    <property type="match status" value="1"/>
</dbReference>
<reference evidence="5 6" key="1">
    <citation type="journal article" date="2011" name="Science">
        <title>The ecoresponsive genome of Daphnia pulex.</title>
        <authorList>
            <person name="Colbourne J.K."/>
            <person name="Pfrender M.E."/>
            <person name="Gilbert D."/>
            <person name="Thomas W.K."/>
            <person name="Tucker A."/>
            <person name="Oakley T.H."/>
            <person name="Tokishita S."/>
            <person name="Aerts A."/>
            <person name="Arnold G.J."/>
            <person name="Basu M.K."/>
            <person name="Bauer D.J."/>
            <person name="Caceres C.E."/>
            <person name="Carmel L."/>
            <person name="Casola C."/>
            <person name="Choi J.H."/>
            <person name="Detter J.C."/>
            <person name="Dong Q."/>
            <person name="Dusheyko S."/>
            <person name="Eads B.D."/>
            <person name="Frohlich T."/>
            <person name="Geiler-Samerotte K.A."/>
            <person name="Gerlach D."/>
            <person name="Hatcher P."/>
            <person name="Jogdeo S."/>
            <person name="Krijgsveld J."/>
            <person name="Kriventseva E.V."/>
            <person name="Kultz D."/>
            <person name="Laforsch C."/>
            <person name="Lindquist E."/>
            <person name="Lopez J."/>
            <person name="Manak J.R."/>
            <person name="Muller J."/>
            <person name="Pangilinan J."/>
            <person name="Patwardhan R.P."/>
            <person name="Pitluck S."/>
            <person name="Pritham E.J."/>
            <person name="Rechtsteiner A."/>
            <person name="Rho M."/>
            <person name="Rogozin I.B."/>
            <person name="Sakarya O."/>
            <person name="Salamov A."/>
            <person name="Schaack S."/>
            <person name="Shapiro H."/>
            <person name="Shiga Y."/>
            <person name="Skalitzky C."/>
            <person name="Smith Z."/>
            <person name="Souvorov A."/>
            <person name="Sung W."/>
            <person name="Tang Z."/>
            <person name="Tsuchiya D."/>
            <person name="Tu H."/>
            <person name="Vos H."/>
            <person name="Wang M."/>
            <person name="Wolf Y.I."/>
            <person name="Yamagata H."/>
            <person name="Yamada T."/>
            <person name="Ye Y."/>
            <person name="Shaw J.R."/>
            <person name="Andrews J."/>
            <person name="Crease T.J."/>
            <person name="Tang H."/>
            <person name="Lucas S.M."/>
            <person name="Robertson H.M."/>
            <person name="Bork P."/>
            <person name="Koonin E.V."/>
            <person name="Zdobnov E.M."/>
            <person name="Grigoriev I.V."/>
            <person name="Lynch M."/>
            <person name="Boore J.L."/>
        </authorList>
    </citation>
    <scope>NUCLEOTIDE SEQUENCE [LARGE SCALE GENOMIC DNA]</scope>
</reference>
<keyword evidence="1" id="KW-0238">DNA-binding</keyword>
<dbReference type="eggNOG" id="KOG0851">
    <property type="taxonomic scope" value="Eukaryota"/>
</dbReference>
<dbReference type="GO" id="GO:0003697">
    <property type="term" value="F:single-stranded DNA binding"/>
    <property type="evidence" value="ECO:0000318"/>
    <property type="project" value="GO_Central"/>
</dbReference>
<dbReference type="PhylomeDB" id="E9G8Q0"/>
<dbReference type="PANTHER" id="PTHR21166:SF2">
    <property type="entry name" value="CELL DIVISION CONTROL PROTEIN 24 OB DOMAIN-CONTAINING PROTEIN-RELATED"/>
    <property type="match status" value="1"/>
</dbReference>
<accession>E9G8Q0</accession>
<dbReference type="GO" id="GO:0008310">
    <property type="term" value="F:single-stranded DNA 3'-5' DNA exonuclease activity"/>
    <property type="evidence" value="ECO:0000318"/>
    <property type="project" value="GO_Central"/>
</dbReference>
<organism evidence="5 6">
    <name type="scientific">Daphnia pulex</name>
    <name type="common">Water flea</name>
    <dbReference type="NCBI Taxonomy" id="6669"/>
    <lineage>
        <taxon>Eukaryota</taxon>
        <taxon>Metazoa</taxon>
        <taxon>Ecdysozoa</taxon>
        <taxon>Arthropoda</taxon>
        <taxon>Crustacea</taxon>
        <taxon>Branchiopoda</taxon>
        <taxon>Diplostraca</taxon>
        <taxon>Cladocera</taxon>
        <taxon>Anomopoda</taxon>
        <taxon>Daphniidae</taxon>
        <taxon>Daphnia</taxon>
    </lineage>
</organism>
<dbReference type="SUPFAM" id="SSF50249">
    <property type="entry name" value="Nucleic acid-binding proteins"/>
    <property type="match status" value="2"/>
</dbReference>
<dbReference type="InterPro" id="IPR056880">
    <property type="entry name" value="OB_MEIOB_N"/>
</dbReference>
<keyword evidence="6" id="KW-1185">Reference proteome</keyword>
<dbReference type="FunFam" id="2.40.50.140:FF:000248">
    <property type="entry name" value="Meiosis specific with OB domains"/>
    <property type="match status" value="1"/>
</dbReference>
<evidence type="ECO:0000313" key="5">
    <source>
        <dbReference type="EMBL" id="EFX84010.1"/>
    </source>
</evidence>
<dbReference type="InterPro" id="IPR012340">
    <property type="entry name" value="NA-bd_OB-fold"/>
</dbReference>
<proteinExistence type="inferred from homology"/>
<dbReference type="AlphaFoldDB" id="E9G8Q0"/>
<evidence type="ECO:0000313" key="6">
    <source>
        <dbReference type="Proteomes" id="UP000000305"/>
    </source>
</evidence>
<dbReference type="FunCoup" id="E9G8Q0">
    <property type="interactions" value="4"/>
</dbReference>
<dbReference type="HOGENOM" id="CLU_042457_1_0_1"/>
<dbReference type="Gene3D" id="2.40.50.140">
    <property type="entry name" value="Nucleic acid-binding proteins"/>
    <property type="match status" value="2"/>
</dbReference>
<dbReference type="EMBL" id="GL732535">
    <property type="protein sequence ID" value="EFX84010.1"/>
    <property type="molecule type" value="Genomic_DNA"/>
</dbReference>
<dbReference type="InParanoid" id="E9G8Q0"/>
<keyword evidence="2" id="KW-0469">Meiosis</keyword>
<dbReference type="PANTHER" id="PTHR21166">
    <property type="entry name" value="CELL DIVISION CONTROL PROTEIN 24 OB DOMAIN-CONTAINING PROTEIN-RELATED"/>
    <property type="match status" value="1"/>
</dbReference>
<dbReference type="STRING" id="6669.E9G8Q0"/>
<protein>
    <recommendedName>
        <fullName evidence="4">MEIOB-like N-terminal domain-containing protein</fullName>
    </recommendedName>
</protein>
<dbReference type="OrthoDB" id="9937820at2759"/>
<evidence type="ECO:0000259" key="4">
    <source>
        <dbReference type="Pfam" id="PF24903"/>
    </source>
</evidence>
<name>E9G8Q0_DAPPU</name>
<dbReference type="GO" id="GO:0000712">
    <property type="term" value="P:resolution of meiotic recombination intermediates"/>
    <property type="evidence" value="ECO:0000318"/>
    <property type="project" value="GO_Central"/>
</dbReference>
<evidence type="ECO:0000256" key="3">
    <source>
        <dbReference type="ARBA" id="ARBA00038329"/>
    </source>
</evidence>
<gene>
    <name evidence="5" type="ORF">DAPPUDRAFT_315096</name>
</gene>
<dbReference type="Proteomes" id="UP000000305">
    <property type="component" value="Unassembled WGS sequence"/>
</dbReference>
<evidence type="ECO:0000256" key="2">
    <source>
        <dbReference type="ARBA" id="ARBA00023254"/>
    </source>
</evidence>
<dbReference type="KEGG" id="dpx:DAPPUDRAFT_315096"/>